<evidence type="ECO:0000313" key="2">
    <source>
        <dbReference type="Proteomes" id="UP000095767"/>
    </source>
</evidence>
<feature type="non-terminal residue" evidence="1">
    <location>
        <position position="1"/>
    </location>
</feature>
<dbReference type="EMBL" id="LWDX02030798">
    <property type="protein sequence ID" value="OEL28132.1"/>
    <property type="molecule type" value="Genomic_DNA"/>
</dbReference>
<reference evidence="1 2" key="1">
    <citation type="submission" date="2016-09" db="EMBL/GenBank/DDBJ databases">
        <title>The draft genome of Dichanthelium oligosanthes: A C3 panicoid grass species.</title>
        <authorList>
            <person name="Studer A.J."/>
            <person name="Schnable J.C."/>
            <person name="Brutnell T.P."/>
        </authorList>
    </citation>
    <scope>NUCLEOTIDE SEQUENCE [LARGE SCALE GENOMIC DNA]</scope>
    <source>
        <strain evidence="2">cv. Kellogg 1175</strain>
        <tissue evidence="1">Leaf</tissue>
    </source>
</reference>
<keyword evidence="2" id="KW-1185">Reference proteome</keyword>
<sequence length="192" mass="21004">LSRPSRRPHYTNASGLAARAEVVTNCVTSVEEFVLVEDASDEEDFVSGAHVTIKNSIFLITIEDGPTHSTVEVKEKEDPSTEAVSYPVATARKGEDLTCPPIDSPSTLTTTARRRRKFYDKSSLGRSACLAQRKVVKDLGMVGNDGKLNEDAIQNYADRLKELLPPCLPKQVMGLKGRAFRDMVAGVSLPLR</sequence>
<dbReference type="Proteomes" id="UP000095767">
    <property type="component" value="Unassembled WGS sequence"/>
</dbReference>
<dbReference type="OrthoDB" id="695699at2759"/>
<organism evidence="1 2">
    <name type="scientific">Dichanthelium oligosanthes</name>
    <dbReference type="NCBI Taxonomy" id="888268"/>
    <lineage>
        <taxon>Eukaryota</taxon>
        <taxon>Viridiplantae</taxon>
        <taxon>Streptophyta</taxon>
        <taxon>Embryophyta</taxon>
        <taxon>Tracheophyta</taxon>
        <taxon>Spermatophyta</taxon>
        <taxon>Magnoliopsida</taxon>
        <taxon>Liliopsida</taxon>
        <taxon>Poales</taxon>
        <taxon>Poaceae</taxon>
        <taxon>PACMAD clade</taxon>
        <taxon>Panicoideae</taxon>
        <taxon>Panicodae</taxon>
        <taxon>Paniceae</taxon>
        <taxon>Dichantheliinae</taxon>
        <taxon>Dichanthelium</taxon>
    </lineage>
</organism>
<gene>
    <name evidence="1" type="ORF">BAE44_0010852</name>
</gene>
<evidence type="ECO:0000313" key="1">
    <source>
        <dbReference type="EMBL" id="OEL28132.1"/>
    </source>
</evidence>
<comment type="caution">
    <text evidence="1">The sequence shown here is derived from an EMBL/GenBank/DDBJ whole genome shotgun (WGS) entry which is preliminary data.</text>
</comment>
<dbReference type="AlphaFoldDB" id="A0A1E5VSR7"/>
<protein>
    <submittedName>
        <fullName evidence="1">Uncharacterized protein</fullName>
    </submittedName>
</protein>
<accession>A0A1E5VSR7</accession>
<proteinExistence type="predicted"/>
<name>A0A1E5VSR7_9POAL</name>